<protein>
    <submittedName>
        <fullName evidence="1">Uncharacterized protein</fullName>
    </submittedName>
</protein>
<sequence>MSTEKNTHTFQTTWCPTVSTPHNPVVVWHHAVRTASMAVKILAKSGYRHL</sequence>
<evidence type="ECO:0000313" key="2">
    <source>
        <dbReference type="Proteomes" id="UP000828390"/>
    </source>
</evidence>
<proteinExistence type="predicted"/>
<dbReference type="Proteomes" id="UP000828390">
    <property type="component" value="Unassembled WGS sequence"/>
</dbReference>
<reference evidence="1" key="1">
    <citation type="journal article" date="2019" name="bioRxiv">
        <title>The Genome of the Zebra Mussel, Dreissena polymorpha: A Resource for Invasive Species Research.</title>
        <authorList>
            <person name="McCartney M.A."/>
            <person name="Auch B."/>
            <person name="Kono T."/>
            <person name="Mallez S."/>
            <person name="Zhang Y."/>
            <person name="Obille A."/>
            <person name="Becker A."/>
            <person name="Abrahante J.E."/>
            <person name="Garbe J."/>
            <person name="Badalamenti J.P."/>
            <person name="Herman A."/>
            <person name="Mangelson H."/>
            <person name="Liachko I."/>
            <person name="Sullivan S."/>
            <person name="Sone E.D."/>
            <person name="Koren S."/>
            <person name="Silverstein K.A.T."/>
            <person name="Beckman K.B."/>
            <person name="Gohl D.M."/>
        </authorList>
    </citation>
    <scope>NUCLEOTIDE SEQUENCE</scope>
    <source>
        <strain evidence="1">Duluth1</strain>
        <tissue evidence="1">Whole animal</tissue>
    </source>
</reference>
<dbReference type="AlphaFoldDB" id="A0A9D4FDZ2"/>
<organism evidence="1 2">
    <name type="scientific">Dreissena polymorpha</name>
    <name type="common">Zebra mussel</name>
    <name type="synonym">Mytilus polymorpha</name>
    <dbReference type="NCBI Taxonomy" id="45954"/>
    <lineage>
        <taxon>Eukaryota</taxon>
        <taxon>Metazoa</taxon>
        <taxon>Spiralia</taxon>
        <taxon>Lophotrochozoa</taxon>
        <taxon>Mollusca</taxon>
        <taxon>Bivalvia</taxon>
        <taxon>Autobranchia</taxon>
        <taxon>Heteroconchia</taxon>
        <taxon>Euheterodonta</taxon>
        <taxon>Imparidentia</taxon>
        <taxon>Neoheterodontei</taxon>
        <taxon>Myida</taxon>
        <taxon>Dreissenoidea</taxon>
        <taxon>Dreissenidae</taxon>
        <taxon>Dreissena</taxon>
    </lineage>
</organism>
<reference evidence="1" key="2">
    <citation type="submission" date="2020-11" db="EMBL/GenBank/DDBJ databases">
        <authorList>
            <person name="McCartney M.A."/>
            <person name="Auch B."/>
            <person name="Kono T."/>
            <person name="Mallez S."/>
            <person name="Becker A."/>
            <person name="Gohl D.M."/>
            <person name="Silverstein K.A.T."/>
            <person name="Koren S."/>
            <person name="Bechman K.B."/>
            <person name="Herman A."/>
            <person name="Abrahante J.E."/>
            <person name="Garbe J."/>
        </authorList>
    </citation>
    <scope>NUCLEOTIDE SEQUENCE</scope>
    <source>
        <strain evidence="1">Duluth1</strain>
        <tissue evidence="1">Whole animal</tissue>
    </source>
</reference>
<evidence type="ECO:0000313" key="1">
    <source>
        <dbReference type="EMBL" id="KAH3794057.1"/>
    </source>
</evidence>
<gene>
    <name evidence="1" type="ORF">DPMN_147587</name>
</gene>
<keyword evidence="2" id="KW-1185">Reference proteome</keyword>
<accession>A0A9D4FDZ2</accession>
<comment type="caution">
    <text evidence="1">The sequence shown here is derived from an EMBL/GenBank/DDBJ whole genome shotgun (WGS) entry which is preliminary data.</text>
</comment>
<name>A0A9D4FDZ2_DREPO</name>
<dbReference type="EMBL" id="JAIWYP010000007">
    <property type="protein sequence ID" value="KAH3794057.1"/>
    <property type="molecule type" value="Genomic_DNA"/>
</dbReference>